<feature type="region of interest" description="Disordered" evidence="1">
    <location>
        <begin position="388"/>
        <end position="559"/>
    </location>
</feature>
<name>A0A165TJY9_9AGAM</name>
<evidence type="ECO:0000259" key="2">
    <source>
        <dbReference type="Pfam" id="PF03235"/>
    </source>
</evidence>
<dbReference type="InterPro" id="IPR004919">
    <property type="entry name" value="GmrSD_N"/>
</dbReference>
<evidence type="ECO:0000313" key="4">
    <source>
        <dbReference type="Proteomes" id="UP000076761"/>
    </source>
</evidence>
<dbReference type="EMBL" id="KV425565">
    <property type="protein sequence ID" value="KZT26782.1"/>
    <property type="molecule type" value="Genomic_DNA"/>
</dbReference>
<dbReference type="AlphaFoldDB" id="A0A165TJY9"/>
<evidence type="ECO:0000256" key="1">
    <source>
        <dbReference type="SAM" id="MobiDB-lite"/>
    </source>
</evidence>
<feature type="domain" description="GmrSD restriction endonucleases N-terminal" evidence="2">
    <location>
        <begin position="60"/>
        <end position="200"/>
    </location>
</feature>
<feature type="compositionally biased region" description="Basic and acidic residues" evidence="1">
    <location>
        <begin position="476"/>
        <end position="489"/>
    </location>
</feature>
<sequence length="559" mass="62741">MHLADDNSSPPGWHTLDQLDDPRDEEEEEEDDEIQEGEFRLPPRLPPRRKCEVTFKQVMDMMDNNRLNLDPPYQRDKVWPEKKQEGLINSFLYNFYIPEIVVSVKAVEGNGATMDVLDGKQRLTTLRSFWKGSIPYKDADGKSWYLVSPLGSKKNVIPAVERSKIEKYVVSLVECHNYTQEHDEDTFRRVQLGMPLTEGEKLAANSSQRSDYIANVIERHVIVGSTKEDRLAPQGERLRAYVDFSTSRGRPFVNVSYLAYVLEGLEEHERWHPTRDQVKDWISRSEDIRESVKADLEIALQRMQEVAANPTFSKDAGFNMERKVAPIEFIFIGVLMHVMRTATPLKRAQAIKGLRLMLGEKHTGQIRLNLTVAKNSWAYVEEAVKGTDDEGNVPAQEVKSHQKRRTRKLQPSPSAGAPPTTPRKKRSRAAPTTPGSQAAVRTPSSRVPDMASGSQGTSPAPGSQTLGTALRSSPVKQEHIDVSGADGHEGSQSAQRRRLGFPTPTRVRTSSSQAAQARDPVTTLARKTELGSTAFDSSPEPPTKKRKREVVQKNDSVDE</sequence>
<dbReference type="PANTHER" id="PTHR39639">
    <property type="entry name" value="CHROMOSOME 16, WHOLE GENOME SHOTGUN SEQUENCE"/>
    <property type="match status" value="1"/>
</dbReference>
<dbReference type="Proteomes" id="UP000076761">
    <property type="component" value="Unassembled WGS sequence"/>
</dbReference>
<proteinExistence type="predicted"/>
<organism evidence="3 4">
    <name type="scientific">Neolentinus lepideus HHB14362 ss-1</name>
    <dbReference type="NCBI Taxonomy" id="1314782"/>
    <lineage>
        <taxon>Eukaryota</taxon>
        <taxon>Fungi</taxon>
        <taxon>Dikarya</taxon>
        <taxon>Basidiomycota</taxon>
        <taxon>Agaricomycotina</taxon>
        <taxon>Agaricomycetes</taxon>
        <taxon>Gloeophyllales</taxon>
        <taxon>Gloeophyllaceae</taxon>
        <taxon>Neolentinus</taxon>
    </lineage>
</organism>
<feature type="compositionally biased region" description="Polar residues" evidence="1">
    <location>
        <begin position="506"/>
        <end position="515"/>
    </location>
</feature>
<gene>
    <name evidence="3" type="ORF">NEOLEDRAFT_1240835</name>
</gene>
<dbReference type="InParanoid" id="A0A165TJY9"/>
<accession>A0A165TJY9</accession>
<keyword evidence="4" id="KW-1185">Reference proteome</keyword>
<dbReference type="STRING" id="1314782.A0A165TJY9"/>
<feature type="compositionally biased region" description="Acidic residues" evidence="1">
    <location>
        <begin position="18"/>
        <end position="36"/>
    </location>
</feature>
<dbReference type="OrthoDB" id="5419821at2759"/>
<dbReference type="PANTHER" id="PTHR39639:SF1">
    <property type="entry name" value="DUF262 DOMAIN-CONTAINING PROTEIN"/>
    <property type="match status" value="1"/>
</dbReference>
<feature type="region of interest" description="Disordered" evidence="1">
    <location>
        <begin position="1"/>
        <end position="46"/>
    </location>
</feature>
<feature type="compositionally biased region" description="Polar residues" evidence="1">
    <location>
        <begin position="452"/>
        <end position="475"/>
    </location>
</feature>
<feature type="compositionally biased region" description="Polar residues" evidence="1">
    <location>
        <begin position="1"/>
        <end position="10"/>
    </location>
</feature>
<protein>
    <recommendedName>
        <fullName evidence="2">GmrSD restriction endonucleases N-terminal domain-containing protein</fullName>
    </recommendedName>
</protein>
<dbReference type="Pfam" id="PF03235">
    <property type="entry name" value="GmrSD_N"/>
    <property type="match status" value="1"/>
</dbReference>
<reference evidence="3 4" key="1">
    <citation type="journal article" date="2016" name="Mol. Biol. Evol.">
        <title>Comparative Genomics of Early-Diverging Mushroom-Forming Fungi Provides Insights into the Origins of Lignocellulose Decay Capabilities.</title>
        <authorList>
            <person name="Nagy L.G."/>
            <person name="Riley R."/>
            <person name="Tritt A."/>
            <person name="Adam C."/>
            <person name="Daum C."/>
            <person name="Floudas D."/>
            <person name="Sun H."/>
            <person name="Yadav J.S."/>
            <person name="Pangilinan J."/>
            <person name="Larsson K.H."/>
            <person name="Matsuura K."/>
            <person name="Barry K."/>
            <person name="Labutti K."/>
            <person name="Kuo R."/>
            <person name="Ohm R.A."/>
            <person name="Bhattacharya S.S."/>
            <person name="Shirouzu T."/>
            <person name="Yoshinaga Y."/>
            <person name="Martin F.M."/>
            <person name="Grigoriev I.V."/>
            <person name="Hibbett D.S."/>
        </authorList>
    </citation>
    <scope>NUCLEOTIDE SEQUENCE [LARGE SCALE GENOMIC DNA]</scope>
    <source>
        <strain evidence="3 4">HHB14362 ss-1</strain>
    </source>
</reference>
<feature type="compositionally biased region" description="Basic and acidic residues" evidence="1">
    <location>
        <begin position="549"/>
        <end position="559"/>
    </location>
</feature>
<evidence type="ECO:0000313" key="3">
    <source>
        <dbReference type="EMBL" id="KZT26782.1"/>
    </source>
</evidence>